<dbReference type="Proteomes" id="UP000567293">
    <property type="component" value="Unassembled WGS sequence"/>
</dbReference>
<dbReference type="AlphaFoldDB" id="A0A7V8NXL1"/>
<keyword evidence="1" id="KW-0732">Signal</keyword>
<proteinExistence type="predicted"/>
<feature type="non-terminal residue" evidence="2">
    <location>
        <position position="55"/>
    </location>
</feature>
<organism evidence="2 3">
    <name type="scientific">Candidatus Acidiferrum panamense</name>
    <dbReference type="NCBI Taxonomy" id="2741543"/>
    <lineage>
        <taxon>Bacteria</taxon>
        <taxon>Pseudomonadati</taxon>
        <taxon>Acidobacteriota</taxon>
        <taxon>Terriglobia</taxon>
        <taxon>Candidatus Acidiferrales</taxon>
        <taxon>Candidatus Acidiferrum</taxon>
    </lineage>
</organism>
<comment type="caution">
    <text evidence="2">The sequence shown here is derived from an EMBL/GenBank/DDBJ whole genome shotgun (WGS) entry which is preliminary data.</text>
</comment>
<name>A0A7V8NXL1_9BACT</name>
<gene>
    <name evidence="2" type="ORF">HRJ53_29910</name>
</gene>
<feature type="chain" id="PRO_5030506592" description="Carboxypeptidase regulatory-like domain-containing protein" evidence="1">
    <location>
        <begin position="24"/>
        <end position="55"/>
    </location>
</feature>
<evidence type="ECO:0000256" key="1">
    <source>
        <dbReference type="SAM" id="SignalP"/>
    </source>
</evidence>
<evidence type="ECO:0000313" key="2">
    <source>
        <dbReference type="EMBL" id="MBA0089226.1"/>
    </source>
</evidence>
<evidence type="ECO:0008006" key="4">
    <source>
        <dbReference type="Google" id="ProtNLM"/>
    </source>
</evidence>
<sequence length="55" mass="5736">MKVGRSFFCLLAAVAALAAAANAQDKKAEAQLRTVRGVVSDKSDNPLTGSVVFLK</sequence>
<accession>A0A7V8NXL1</accession>
<protein>
    <recommendedName>
        <fullName evidence="4">Carboxypeptidase regulatory-like domain-containing protein</fullName>
    </recommendedName>
</protein>
<feature type="signal peptide" evidence="1">
    <location>
        <begin position="1"/>
        <end position="23"/>
    </location>
</feature>
<evidence type="ECO:0000313" key="3">
    <source>
        <dbReference type="Proteomes" id="UP000567293"/>
    </source>
</evidence>
<keyword evidence="3" id="KW-1185">Reference proteome</keyword>
<reference evidence="2" key="1">
    <citation type="submission" date="2020-06" db="EMBL/GenBank/DDBJ databases">
        <title>Legume-microbial interactions unlock mineral nutrients during tropical forest succession.</title>
        <authorList>
            <person name="Epihov D.Z."/>
        </authorList>
    </citation>
    <scope>NUCLEOTIDE SEQUENCE [LARGE SCALE GENOMIC DNA]</scope>
    <source>
        <strain evidence="2">Pan2503</strain>
    </source>
</reference>
<dbReference type="EMBL" id="JACDQQ010002888">
    <property type="protein sequence ID" value="MBA0089226.1"/>
    <property type="molecule type" value="Genomic_DNA"/>
</dbReference>